<dbReference type="HOGENOM" id="CLU_1981966_0_0_1"/>
<dbReference type="EMBL" id="DS547151">
    <property type="protein sequence ID" value="EDR00283.1"/>
    <property type="molecule type" value="Genomic_DNA"/>
</dbReference>
<dbReference type="AlphaFoldDB" id="B0DYP8"/>
<dbReference type="KEGG" id="lbc:LACBIDRAFT_334275"/>
<keyword evidence="2" id="KW-1185">Reference proteome</keyword>
<dbReference type="RefSeq" id="XP_001889035.1">
    <property type="nucleotide sequence ID" value="XM_001889000.1"/>
</dbReference>
<organism evidence="2">
    <name type="scientific">Laccaria bicolor (strain S238N-H82 / ATCC MYA-4686)</name>
    <name type="common">Bicoloured deceiver</name>
    <name type="synonym">Laccaria laccata var. bicolor</name>
    <dbReference type="NCBI Taxonomy" id="486041"/>
    <lineage>
        <taxon>Eukaryota</taxon>
        <taxon>Fungi</taxon>
        <taxon>Dikarya</taxon>
        <taxon>Basidiomycota</taxon>
        <taxon>Agaricomycotina</taxon>
        <taxon>Agaricomycetes</taxon>
        <taxon>Agaricomycetidae</taxon>
        <taxon>Agaricales</taxon>
        <taxon>Agaricineae</taxon>
        <taxon>Hydnangiaceae</taxon>
        <taxon>Laccaria</taxon>
    </lineage>
</organism>
<dbReference type="InParanoid" id="B0DYP8"/>
<accession>B0DYP8</accession>
<dbReference type="Proteomes" id="UP000001194">
    <property type="component" value="Unassembled WGS sequence"/>
</dbReference>
<name>B0DYP8_LACBS</name>
<gene>
    <name evidence="1" type="ORF">LACBIDRAFT_334275</name>
</gene>
<protein>
    <submittedName>
        <fullName evidence="1">Predicted protein</fullName>
    </submittedName>
</protein>
<dbReference type="GeneID" id="6084725"/>
<proteinExistence type="predicted"/>
<evidence type="ECO:0000313" key="1">
    <source>
        <dbReference type="EMBL" id="EDR00283.1"/>
    </source>
</evidence>
<evidence type="ECO:0000313" key="2">
    <source>
        <dbReference type="Proteomes" id="UP000001194"/>
    </source>
</evidence>
<reference evidence="1 2" key="1">
    <citation type="journal article" date="2008" name="Nature">
        <title>The genome of Laccaria bicolor provides insights into mycorrhizal symbiosis.</title>
        <authorList>
            <person name="Martin F."/>
            <person name="Aerts A."/>
            <person name="Ahren D."/>
            <person name="Brun A."/>
            <person name="Danchin E.G.J."/>
            <person name="Duchaussoy F."/>
            <person name="Gibon J."/>
            <person name="Kohler A."/>
            <person name="Lindquist E."/>
            <person name="Pereda V."/>
            <person name="Salamov A."/>
            <person name="Shapiro H.J."/>
            <person name="Wuyts J."/>
            <person name="Blaudez D."/>
            <person name="Buee M."/>
            <person name="Brokstein P."/>
            <person name="Canbaeck B."/>
            <person name="Cohen D."/>
            <person name="Courty P.E."/>
            <person name="Coutinho P.M."/>
            <person name="Delaruelle C."/>
            <person name="Detter J.C."/>
            <person name="Deveau A."/>
            <person name="DiFazio S."/>
            <person name="Duplessis S."/>
            <person name="Fraissinet-Tachet L."/>
            <person name="Lucic E."/>
            <person name="Frey-Klett P."/>
            <person name="Fourrey C."/>
            <person name="Feussner I."/>
            <person name="Gay G."/>
            <person name="Grimwood J."/>
            <person name="Hoegger P.J."/>
            <person name="Jain P."/>
            <person name="Kilaru S."/>
            <person name="Labbe J."/>
            <person name="Lin Y.C."/>
            <person name="Legue V."/>
            <person name="Le Tacon F."/>
            <person name="Marmeisse R."/>
            <person name="Melayah D."/>
            <person name="Montanini B."/>
            <person name="Muratet M."/>
            <person name="Nehls U."/>
            <person name="Niculita-Hirzel H."/>
            <person name="Oudot-Le Secq M.P."/>
            <person name="Peter M."/>
            <person name="Quesneville H."/>
            <person name="Rajashekar B."/>
            <person name="Reich M."/>
            <person name="Rouhier N."/>
            <person name="Schmutz J."/>
            <person name="Yin T."/>
            <person name="Chalot M."/>
            <person name="Henrissat B."/>
            <person name="Kuees U."/>
            <person name="Lucas S."/>
            <person name="Van de Peer Y."/>
            <person name="Podila G.K."/>
            <person name="Polle A."/>
            <person name="Pukkila P.J."/>
            <person name="Richardson P.M."/>
            <person name="Rouze P."/>
            <person name="Sanders I.R."/>
            <person name="Stajich J.E."/>
            <person name="Tunlid A."/>
            <person name="Tuskan G."/>
            <person name="Grigoriev I.V."/>
        </authorList>
    </citation>
    <scope>NUCLEOTIDE SEQUENCE [LARGE SCALE GENOMIC DNA]</scope>
    <source>
        <strain evidence="2">S238N-H82 / ATCC MYA-4686</strain>
    </source>
</reference>
<sequence>MPSTCRRLTHTSTCEGVDPSSTYASTGHFREGEKCNGNGEGFFWSVDVSPPSASPPRFADLLARYSKARSRCQNAREWILLAITVFENSCLPCDRKRPLSARQDSPRPPQHAYCLVNSINPFGRDA</sequence>